<dbReference type="RefSeq" id="WP_069641956.1">
    <property type="nucleotide sequence ID" value="NZ_MIJE01000001.1"/>
</dbReference>
<evidence type="ECO:0000313" key="7">
    <source>
        <dbReference type="EMBL" id="OEF98464.1"/>
    </source>
</evidence>
<comment type="similarity">
    <text evidence="1">Belongs to the sigma-70 factor family. ECF subfamily.</text>
</comment>
<dbReference type="InterPro" id="IPR014284">
    <property type="entry name" value="RNA_pol_sigma-70_dom"/>
</dbReference>
<dbReference type="InterPro" id="IPR039425">
    <property type="entry name" value="RNA_pol_sigma-70-like"/>
</dbReference>
<feature type="domain" description="RNA polymerase sigma-70 region 2" evidence="5">
    <location>
        <begin position="26"/>
        <end position="87"/>
    </location>
</feature>
<dbReference type="SUPFAM" id="SSF88946">
    <property type="entry name" value="Sigma2 domain of RNA polymerase sigma factors"/>
    <property type="match status" value="1"/>
</dbReference>
<accession>A0A1E5G6U0</accession>
<dbReference type="Pfam" id="PF08281">
    <property type="entry name" value="Sigma70_r4_2"/>
    <property type="match status" value="1"/>
</dbReference>
<dbReference type="InterPro" id="IPR013249">
    <property type="entry name" value="RNA_pol_sigma70_r4_t2"/>
</dbReference>
<sequence>MVNEETIILARQGNRDALIKILKSAENDIYKTAYYLTKNEADAKDLTQDALLRVYQKFATYQGQASIKVWAQRITTNIFLDSIRKKKAQLFSLDDNEAYQYIPDEGSSVEEQVEEQLKSQEIRTAVTKLPEQYKVVIVLRYLQDMTYKEISQILEIPENTVKTHLFRARKLLKDMMHNSMCGGVS</sequence>
<dbReference type="Gene3D" id="1.10.1740.10">
    <property type="match status" value="1"/>
</dbReference>
<proteinExistence type="inferred from homology"/>
<keyword evidence="3" id="KW-0731">Sigma factor</keyword>
<dbReference type="SUPFAM" id="SSF88659">
    <property type="entry name" value="Sigma3 and sigma4 domains of RNA polymerase sigma factors"/>
    <property type="match status" value="1"/>
</dbReference>
<dbReference type="GO" id="GO:0003677">
    <property type="term" value="F:DNA binding"/>
    <property type="evidence" value="ECO:0007669"/>
    <property type="project" value="InterPro"/>
</dbReference>
<dbReference type="Pfam" id="PF04542">
    <property type="entry name" value="Sigma70_r2"/>
    <property type="match status" value="1"/>
</dbReference>
<dbReference type="InterPro" id="IPR013325">
    <property type="entry name" value="RNA_pol_sigma_r2"/>
</dbReference>
<feature type="domain" description="RNA polymerase sigma factor 70 region 4 type 2" evidence="6">
    <location>
        <begin position="120"/>
        <end position="172"/>
    </location>
</feature>
<protein>
    <recommendedName>
        <fullName evidence="9">RNA polymerase subunit sigma</fullName>
    </recommendedName>
</protein>
<organism evidence="7 8">
    <name type="scientific">Desulfuribacillus alkaliarsenatis</name>
    <dbReference type="NCBI Taxonomy" id="766136"/>
    <lineage>
        <taxon>Bacteria</taxon>
        <taxon>Bacillati</taxon>
        <taxon>Bacillota</taxon>
        <taxon>Desulfuribacillia</taxon>
        <taxon>Desulfuribacillales</taxon>
        <taxon>Desulfuribacillaceae</taxon>
        <taxon>Desulfuribacillus</taxon>
    </lineage>
</organism>
<dbReference type="NCBIfam" id="TIGR02937">
    <property type="entry name" value="sigma70-ECF"/>
    <property type="match status" value="1"/>
</dbReference>
<keyword evidence="2" id="KW-0805">Transcription regulation</keyword>
<keyword evidence="8" id="KW-1185">Reference proteome</keyword>
<evidence type="ECO:0000313" key="8">
    <source>
        <dbReference type="Proteomes" id="UP000094296"/>
    </source>
</evidence>
<comment type="caution">
    <text evidence="7">The sequence shown here is derived from an EMBL/GenBank/DDBJ whole genome shotgun (WGS) entry which is preliminary data.</text>
</comment>
<dbReference type="InterPro" id="IPR036388">
    <property type="entry name" value="WH-like_DNA-bd_sf"/>
</dbReference>
<keyword evidence="4" id="KW-0804">Transcription</keyword>
<dbReference type="PANTHER" id="PTHR43133">
    <property type="entry name" value="RNA POLYMERASE ECF-TYPE SIGMA FACTO"/>
    <property type="match status" value="1"/>
</dbReference>
<evidence type="ECO:0000256" key="2">
    <source>
        <dbReference type="ARBA" id="ARBA00023015"/>
    </source>
</evidence>
<name>A0A1E5G6U0_9FIRM</name>
<dbReference type="InterPro" id="IPR013324">
    <property type="entry name" value="RNA_pol_sigma_r3/r4-like"/>
</dbReference>
<evidence type="ECO:0008006" key="9">
    <source>
        <dbReference type="Google" id="ProtNLM"/>
    </source>
</evidence>
<dbReference type="Gene3D" id="1.10.10.10">
    <property type="entry name" value="Winged helix-like DNA-binding domain superfamily/Winged helix DNA-binding domain"/>
    <property type="match status" value="1"/>
</dbReference>
<reference evidence="7 8" key="1">
    <citation type="submission" date="2016-09" db="EMBL/GenBank/DDBJ databases">
        <title>Draft genome sequence for the type strain of Desulfuribacillus alkaliarsenatis AHT28, an obligately anaerobic, sulfidogenic bacterium isolated from Russian soda lake sediments.</title>
        <authorList>
            <person name="Abin C.A."/>
            <person name="Hollibaugh J.T."/>
        </authorList>
    </citation>
    <scope>NUCLEOTIDE SEQUENCE [LARGE SCALE GENOMIC DNA]</scope>
    <source>
        <strain evidence="7 8">AHT28</strain>
    </source>
</reference>
<dbReference type="OrthoDB" id="9782703at2"/>
<evidence type="ECO:0000256" key="4">
    <source>
        <dbReference type="ARBA" id="ARBA00023163"/>
    </source>
</evidence>
<dbReference type="AlphaFoldDB" id="A0A1E5G6U0"/>
<evidence type="ECO:0000259" key="6">
    <source>
        <dbReference type="Pfam" id="PF08281"/>
    </source>
</evidence>
<evidence type="ECO:0000256" key="1">
    <source>
        <dbReference type="ARBA" id="ARBA00010641"/>
    </source>
</evidence>
<evidence type="ECO:0000256" key="3">
    <source>
        <dbReference type="ARBA" id="ARBA00023082"/>
    </source>
</evidence>
<dbReference type="STRING" id="766136.BHF68_01960"/>
<dbReference type="PANTHER" id="PTHR43133:SF51">
    <property type="entry name" value="RNA POLYMERASE SIGMA FACTOR"/>
    <property type="match status" value="1"/>
</dbReference>
<dbReference type="EMBL" id="MIJE01000001">
    <property type="protein sequence ID" value="OEF98464.1"/>
    <property type="molecule type" value="Genomic_DNA"/>
</dbReference>
<evidence type="ECO:0000259" key="5">
    <source>
        <dbReference type="Pfam" id="PF04542"/>
    </source>
</evidence>
<dbReference type="Proteomes" id="UP000094296">
    <property type="component" value="Unassembled WGS sequence"/>
</dbReference>
<dbReference type="CDD" id="cd06171">
    <property type="entry name" value="Sigma70_r4"/>
    <property type="match status" value="1"/>
</dbReference>
<dbReference type="InterPro" id="IPR007627">
    <property type="entry name" value="RNA_pol_sigma70_r2"/>
</dbReference>
<dbReference type="GO" id="GO:0006352">
    <property type="term" value="P:DNA-templated transcription initiation"/>
    <property type="evidence" value="ECO:0007669"/>
    <property type="project" value="InterPro"/>
</dbReference>
<gene>
    <name evidence="7" type="ORF">BHF68_01960</name>
</gene>
<dbReference type="GO" id="GO:0016987">
    <property type="term" value="F:sigma factor activity"/>
    <property type="evidence" value="ECO:0007669"/>
    <property type="project" value="UniProtKB-KW"/>
</dbReference>